<evidence type="ECO:0000313" key="6">
    <source>
        <dbReference type="RefSeq" id="XP_014673240.1"/>
    </source>
</evidence>
<accession>A0ABM1EM18</accession>
<evidence type="ECO:0000313" key="4">
    <source>
        <dbReference type="Proteomes" id="UP000695022"/>
    </source>
</evidence>
<dbReference type="RefSeq" id="XP_014673240.1">
    <property type="nucleotide sequence ID" value="XM_014817754.1"/>
</dbReference>
<name>A0ABM1EM18_PRICU</name>
<organism evidence="4 5">
    <name type="scientific">Priapulus caudatus</name>
    <name type="common">Priapulid worm</name>
    <dbReference type="NCBI Taxonomy" id="37621"/>
    <lineage>
        <taxon>Eukaryota</taxon>
        <taxon>Metazoa</taxon>
        <taxon>Ecdysozoa</taxon>
        <taxon>Scalidophora</taxon>
        <taxon>Priapulida</taxon>
        <taxon>Priapulimorpha</taxon>
        <taxon>Priapulimorphida</taxon>
        <taxon>Priapulidae</taxon>
        <taxon>Priapulus</taxon>
    </lineage>
</organism>
<dbReference type="PANTHER" id="PTHR33562">
    <property type="entry name" value="ATILLA, ISOFORM B-RELATED-RELATED"/>
    <property type="match status" value="1"/>
</dbReference>
<protein>
    <submittedName>
        <fullName evidence="5">Uncharacterized protein LOC106813579 isoform X1</fullName>
    </submittedName>
    <submittedName>
        <fullName evidence="6">Uncharacterized protein LOC106813579 isoform X2</fullName>
    </submittedName>
</protein>
<keyword evidence="2" id="KW-1133">Transmembrane helix</keyword>
<sequence length="145" mass="15934">MAGSWKCHALITCTVVFSCICTAASLDCYECKWAQAEGGVITGDAGCEDDFALDDNVYYIKRGCTSCMKIKTLIDLEQVEITRSCHTLTYQGNYCNEERRDFDTSIWTCYCSLDNNCNSAPSLQGGALVWMVTAALSGLLMMLLA</sequence>
<feature type="transmembrane region" description="Helical" evidence="2">
    <location>
        <begin position="127"/>
        <end position="144"/>
    </location>
</feature>
<evidence type="ECO:0000256" key="1">
    <source>
        <dbReference type="ARBA" id="ARBA00022729"/>
    </source>
</evidence>
<keyword evidence="2" id="KW-0472">Membrane</keyword>
<gene>
    <name evidence="5 6" type="primary">LOC106813579</name>
</gene>
<dbReference type="Proteomes" id="UP000695022">
    <property type="component" value="Unplaced"/>
</dbReference>
<evidence type="ECO:0000256" key="2">
    <source>
        <dbReference type="SAM" id="Phobius"/>
    </source>
</evidence>
<proteinExistence type="predicted"/>
<feature type="signal peptide" evidence="3">
    <location>
        <begin position="1"/>
        <end position="25"/>
    </location>
</feature>
<keyword evidence="2" id="KW-0812">Transmembrane</keyword>
<keyword evidence="1 3" id="KW-0732">Signal</keyword>
<reference evidence="5 6" key="1">
    <citation type="submission" date="2025-05" db="UniProtKB">
        <authorList>
            <consortium name="RefSeq"/>
        </authorList>
    </citation>
    <scope>IDENTIFICATION</scope>
</reference>
<dbReference type="GeneID" id="106813579"/>
<keyword evidence="4" id="KW-1185">Reference proteome</keyword>
<feature type="chain" id="PRO_5045022241" evidence="3">
    <location>
        <begin position="26"/>
        <end position="145"/>
    </location>
</feature>
<evidence type="ECO:0000313" key="5">
    <source>
        <dbReference type="RefSeq" id="XP_014673239.1"/>
    </source>
</evidence>
<dbReference type="PROSITE" id="PS51257">
    <property type="entry name" value="PROKAR_LIPOPROTEIN"/>
    <property type="match status" value="1"/>
</dbReference>
<evidence type="ECO:0000256" key="3">
    <source>
        <dbReference type="SAM" id="SignalP"/>
    </source>
</evidence>
<dbReference type="InterPro" id="IPR050975">
    <property type="entry name" value="Sleep_regulator"/>
</dbReference>
<dbReference type="RefSeq" id="XP_014673239.1">
    <property type="nucleotide sequence ID" value="XM_014817753.1"/>
</dbReference>